<gene>
    <name evidence="5" type="ORF">IAD12_06955</name>
</gene>
<dbReference type="GO" id="GO:0005975">
    <property type="term" value="P:carbohydrate metabolic process"/>
    <property type="evidence" value="ECO:0007669"/>
    <property type="project" value="InterPro"/>
</dbReference>
<evidence type="ECO:0000259" key="4">
    <source>
        <dbReference type="PROSITE" id="PS51677"/>
    </source>
</evidence>
<dbReference type="InterPro" id="IPR011055">
    <property type="entry name" value="Dup_hybrid_motif"/>
</dbReference>
<evidence type="ECO:0000256" key="3">
    <source>
        <dbReference type="SAM" id="SignalP"/>
    </source>
</evidence>
<evidence type="ECO:0000313" key="6">
    <source>
        <dbReference type="Proteomes" id="UP000824159"/>
    </source>
</evidence>
<dbReference type="Gene3D" id="3.20.20.370">
    <property type="entry name" value="Glycoside hydrolase/deacetylase"/>
    <property type="match status" value="1"/>
</dbReference>
<dbReference type="SUPFAM" id="SSF88713">
    <property type="entry name" value="Glycoside hydrolase/deacetylase"/>
    <property type="match status" value="1"/>
</dbReference>
<dbReference type="InterPro" id="IPR051398">
    <property type="entry name" value="Polysacch_Deacetylase"/>
</dbReference>
<dbReference type="CDD" id="cd10918">
    <property type="entry name" value="CE4_NodB_like_5s_6s"/>
    <property type="match status" value="1"/>
</dbReference>
<dbReference type="EMBL" id="DVLX01000084">
    <property type="protein sequence ID" value="HIT99975.1"/>
    <property type="molecule type" value="Genomic_DNA"/>
</dbReference>
<evidence type="ECO:0000313" key="5">
    <source>
        <dbReference type="EMBL" id="HIT99975.1"/>
    </source>
</evidence>
<reference evidence="5" key="1">
    <citation type="submission" date="2020-10" db="EMBL/GenBank/DDBJ databases">
        <authorList>
            <person name="Gilroy R."/>
        </authorList>
    </citation>
    <scope>NUCLEOTIDE SEQUENCE</scope>
    <source>
        <strain evidence="5">CHK176-22527</strain>
    </source>
</reference>
<name>A0A9D1HEQ0_9FIRM</name>
<dbReference type="InterPro" id="IPR016047">
    <property type="entry name" value="M23ase_b-sheet_dom"/>
</dbReference>
<dbReference type="PANTHER" id="PTHR34216">
    <property type="match status" value="1"/>
</dbReference>
<dbReference type="Gene3D" id="2.70.70.10">
    <property type="entry name" value="Glucose Permease (Domain IIA)"/>
    <property type="match status" value="1"/>
</dbReference>
<sequence length="604" mass="69667">MNKKKIKIIFFFSLVLCMCSSFFLSVVISDFPKLAAEKLPACSESFKCRDFNIPYKVLKQAMKKDIDTYDDTVHVKWTDTLSYLAAKYDGNFSKYDKKDLDIFAKKLKSGASLSSLTKDLDSFEDYNKLYCAVLNGILGEYQIKISGKNNEGYSWKNIYGIKSFFPIAEGFHYSDSDDFGKPKSCGHGSKHLGHDFITPEGTPVTAIEGGIIETLQWDQYDGWCIGIRSYDAKRYYFYSHLKKDVPFAEELNIGKRVASGDVIGYTGQTGYSIRENENNLSSPYLHVGLRLMIEEDTEKDFSQIWIDIYPLTKLLASHKCTVISTDGGNSYERKYPFYEGNLYLEEQLASSDVSDSDEVTLPIIMYHSINEKNDKDSDYIVSPKLFEKDLAYIKKKGYTPVFMKDVISYVEGDGKLPKKPIVISFDDGYFNNYYYAYPLLRKYDMKAVISIVGRMSDEFTQNPDENLFYAHLTWDHILEMHLSGYWEIQNHSYDCHTYTKRNGVSQMPKETDKDYREFLSSDIWRLQDKIIYVTGLAPNTFTYPFGAFSENTDQIIKDMGFKATLSCIEGISTIRKGDMQSLYRLKRHLRKPETPPEEFFTFLQ</sequence>
<dbReference type="Pfam" id="PF01551">
    <property type="entry name" value="Peptidase_M23"/>
    <property type="match status" value="1"/>
</dbReference>
<feature type="signal peptide" evidence="3">
    <location>
        <begin position="1"/>
        <end position="23"/>
    </location>
</feature>
<dbReference type="PANTHER" id="PTHR34216:SF3">
    <property type="entry name" value="POLY-BETA-1,6-N-ACETYL-D-GLUCOSAMINE N-DEACETYLASE"/>
    <property type="match status" value="1"/>
</dbReference>
<comment type="subcellular location">
    <subcellularLocation>
        <location evidence="1">Secreted</location>
    </subcellularLocation>
</comment>
<keyword evidence="2 3" id="KW-0732">Signal</keyword>
<evidence type="ECO:0000256" key="1">
    <source>
        <dbReference type="ARBA" id="ARBA00004613"/>
    </source>
</evidence>
<reference evidence="5" key="2">
    <citation type="journal article" date="2021" name="PeerJ">
        <title>Extensive microbial diversity within the chicken gut microbiome revealed by metagenomics and culture.</title>
        <authorList>
            <person name="Gilroy R."/>
            <person name="Ravi A."/>
            <person name="Getino M."/>
            <person name="Pursley I."/>
            <person name="Horton D.L."/>
            <person name="Alikhan N.F."/>
            <person name="Baker D."/>
            <person name="Gharbi K."/>
            <person name="Hall N."/>
            <person name="Watson M."/>
            <person name="Adriaenssens E.M."/>
            <person name="Foster-Nyarko E."/>
            <person name="Jarju S."/>
            <person name="Secka A."/>
            <person name="Antonio M."/>
            <person name="Oren A."/>
            <person name="Chaudhuri R.R."/>
            <person name="La Ragione R."/>
            <person name="Hildebrand F."/>
            <person name="Pallen M.J."/>
        </authorList>
    </citation>
    <scope>NUCLEOTIDE SEQUENCE</scope>
    <source>
        <strain evidence="5">CHK176-22527</strain>
    </source>
</reference>
<dbReference type="CDD" id="cd12797">
    <property type="entry name" value="M23_peptidase"/>
    <property type="match status" value="1"/>
</dbReference>
<protein>
    <submittedName>
        <fullName evidence="5">Polysaccharide deacetylase family protein</fullName>
    </submittedName>
</protein>
<dbReference type="InterPro" id="IPR002509">
    <property type="entry name" value="NODB_dom"/>
</dbReference>
<dbReference type="PROSITE" id="PS51677">
    <property type="entry name" value="NODB"/>
    <property type="match status" value="1"/>
</dbReference>
<dbReference type="InterPro" id="IPR011330">
    <property type="entry name" value="Glyco_hydro/deAcase_b/a-brl"/>
</dbReference>
<dbReference type="AlphaFoldDB" id="A0A9D1HEQ0"/>
<dbReference type="Pfam" id="PF01522">
    <property type="entry name" value="Polysacc_deac_1"/>
    <property type="match status" value="1"/>
</dbReference>
<dbReference type="SUPFAM" id="SSF51261">
    <property type="entry name" value="Duplicated hybrid motif"/>
    <property type="match status" value="1"/>
</dbReference>
<evidence type="ECO:0000256" key="2">
    <source>
        <dbReference type="ARBA" id="ARBA00022729"/>
    </source>
</evidence>
<organism evidence="5 6">
    <name type="scientific">Candidatus Allocopromorpha excrementavium</name>
    <dbReference type="NCBI Taxonomy" id="2840741"/>
    <lineage>
        <taxon>Bacteria</taxon>
        <taxon>Bacillati</taxon>
        <taxon>Bacillota</taxon>
        <taxon>Clostridia</taxon>
        <taxon>Eubacteriales</taxon>
        <taxon>Eubacteriaceae</taxon>
        <taxon>Eubacteriaceae incertae sedis</taxon>
        <taxon>Candidatus Allocopromorpha</taxon>
    </lineage>
</organism>
<dbReference type="GO" id="GO:0005576">
    <property type="term" value="C:extracellular region"/>
    <property type="evidence" value="ECO:0007669"/>
    <property type="project" value="UniProtKB-SubCell"/>
</dbReference>
<dbReference type="Proteomes" id="UP000824159">
    <property type="component" value="Unassembled WGS sequence"/>
</dbReference>
<feature type="chain" id="PRO_5038394793" evidence="3">
    <location>
        <begin position="24"/>
        <end position="604"/>
    </location>
</feature>
<feature type="domain" description="NodB homology" evidence="4">
    <location>
        <begin position="419"/>
        <end position="604"/>
    </location>
</feature>
<proteinExistence type="predicted"/>
<comment type="caution">
    <text evidence="5">The sequence shown here is derived from an EMBL/GenBank/DDBJ whole genome shotgun (WGS) entry which is preliminary data.</text>
</comment>
<accession>A0A9D1HEQ0</accession>
<dbReference type="GO" id="GO:0016810">
    <property type="term" value="F:hydrolase activity, acting on carbon-nitrogen (but not peptide) bonds"/>
    <property type="evidence" value="ECO:0007669"/>
    <property type="project" value="InterPro"/>
</dbReference>